<dbReference type="SMART" id="SM00267">
    <property type="entry name" value="GGDEF"/>
    <property type="match status" value="1"/>
</dbReference>
<protein>
    <submittedName>
        <fullName evidence="3">Diguanylate cyclase (GGDEF) domain-containing protein</fullName>
    </submittedName>
</protein>
<gene>
    <name evidence="3" type="ORF">SAMN04487771_100610</name>
</gene>
<dbReference type="PROSITE" id="PS50887">
    <property type="entry name" value="GGDEF"/>
    <property type="match status" value="1"/>
</dbReference>
<dbReference type="PANTHER" id="PTHR45138">
    <property type="entry name" value="REGULATORY COMPONENTS OF SENSORY TRANSDUCTION SYSTEM"/>
    <property type="match status" value="1"/>
</dbReference>
<evidence type="ECO:0000313" key="3">
    <source>
        <dbReference type="EMBL" id="SET14218.1"/>
    </source>
</evidence>
<evidence type="ECO:0000313" key="4">
    <source>
        <dbReference type="Proteomes" id="UP000199820"/>
    </source>
</evidence>
<dbReference type="RefSeq" id="WP_074648715.1">
    <property type="nucleotide sequence ID" value="NZ_FOIL01000006.1"/>
</dbReference>
<dbReference type="FunFam" id="3.30.70.270:FF:000001">
    <property type="entry name" value="Diguanylate cyclase domain protein"/>
    <property type="match status" value="1"/>
</dbReference>
<reference evidence="3 4" key="1">
    <citation type="submission" date="2016-10" db="EMBL/GenBank/DDBJ databases">
        <authorList>
            <person name="de Groot N.N."/>
        </authorList>
    </citation>
    <scope>NUCLEOTIDE SEQUENCE [LARGE SCALE GENOMIC DNA]</scope>
    <source>
        <strain evidence="3 4">KH1P1</strain>
    </source>
</reference>
<evidence type="ECO:0000256" key="1">
    <source>
        <dbReference type="SAM" id="Phobius"/>
    </source>
</evidence>
<dbReference type="Gene3D" id="3.30.70.270">
    <property type="match status" value="1"/>
</dbReference>
<dbReference type="SUPFAM" id="SSF55073">
    <property type="entry name" value="Nucleotide cyclase"/>
    <property type="match status" value="1"/>
</dbReference>
<feature type="transmembrane region" description="Helical" evidence="1">
    <location>
        <begin position="32"/>
        <end position="53"/>
    </location>
</feature>
<feature type="transmembrane region" description="Helical" evidence="1">
    <location>
        <begin position="123"/>
        <end position="143"/>
    </location>
</feature>
<evidence type="ECO:0000259" key="2">
    <source>
        <dbReference type="PROSITE" id="PS50887"/>
    </source>
</evidence>
<keyword evidence="4" id="KW-1185">Reference proteome</keyword>
<dbReference type="InterPro" id="IPR000160">
    <property type="entry name" value="GGDEF_dom"/>
</dbReference>
<dbReference type="STRING" id="1526.SAMN02910262_01193"/>
<dbReference type="EMBL" id="FOIL01000006">
    <property type="protein sequence ID" value="SET14218.1"/>
    <property type="molecule type" value="Genomic_DNA"/>
</dbReference>
<dbReference type="OrthoDB" id="9804955at2"/>
<keyword evidence="1" id="KW-0812">Transmembrane</keyword>
<dbReference type="CDD" id="cd01949">
    <property type="entry name" value="GGDEF"/>
    <property type="match status" value="1"/>
</dbReference>
<dbReference type="InterPro" id="IPR050469">
    <property type="entry name" value="Diguanylate_Cyclase"/>
</dbReference>
<proteinExistence type="predicted"/>
<sequence length="374" mass="42645">MANTPHGLGFMEPTYIRESDRNDFYRAKYRRFCHSSCVSMTLSMLVAFGFFFVNIATEKISNVPLLLFLDVSPLIVWLILYFILIRRKDIHYRWKIKSMYFCAWLTLLCILISHYALDFTGALVVDLTLAHLIMFGIGLSAPVKEISKLSIAYSIIELMALFAFPSISANFILAVCITMSSGISVMLYNLEEAYADLYLSKRKIEYDMFHDPLTGTFNRNKWNALAADRRINRRNETVLLMMDIDKFKSVNDCYGHDIGDKTLQRTADIVQSCLRSEDIIIRTGGEEFLVILYNTTVAKAYQIAERMRAAIEGASFEKVKHITISIGLSDNTKSDFDDAFKKADIALYQSKKKGRNCVTVYDLTMDESCALSTV</sequence>
<keyword evidence="1" id="KW-1133">Transmembrane helix</keyword>
<organism evidence="3 4">
    <name type="scientific">[Clostridium] aminophilum</name>
    <dbReference type="NCBI Taxonomy" id="1526"/>
    <lineage>
        <taxon>Bacteria</taxon>
        <taxon>Bacillati</taxon>
        <taxon>Bacillota</taxon>
        <taxon>Clostridia</taxon>
        <taxon>Lachnospirales</taxon>
        <taxon>Lachnospiraceae</taxon>
    </lineage>
</organism>
<feature type="transmembrane region" description="Helical" evidence="1">
    <location>
        <begin position="65"/>
        <end position="86"/>
    </location>
</feature>
<dbReference type="GO" id="GO:0052621">
    <property type="term" value="F:diguanylate cyclase activity"/>
    <property type="evidence" value="ECO:0007669"/>
    <property type="project" value="TreeGrafter"/>
</dbReference>
<dbReference type="InterPro" id="IPR029787">
    <property type="entry name" value="Nucleotide_cyclase"/>
</dbReference>
<name>A0A1I0C4X8_9FIRM</name>
<dbReference type="InterPro" id="IPR043128">
    <property type="entry name" value="Rev_trsase/Diguanyl_cyclase"/>
</dbReference>
<feature type="transmembrane region" description="Helical" evidence="1">
    <location>
        <begin position="155"/>
        <end position="180"/>
    </location>
</feature>
<dbReference type="eggNOG" id="COG3706">
    <property type="taxonomic scope" value="Bacteria"/>
</dbReference>
<keyword evidence="1" id="KW-0472">Membrane</keyword>
<dbReference type="PANTHER" id="PTHR45138:SF9">
    <property type="entry name" value="DIGUANYLATE CYCLASE DGCM-RELATED"/>
    <property type="match status" value="1"/>
</dbReference>
<accession>A0A1I0C4X8</accession>
<dbReference type="Proteomes" id="UP000199820">
    <property type="component" value="Unassembled WGS sequence"/>
</dbReference>
<dbReference type="AlphaFoldDB" id="A0A1I0C4X8"/>
<feature type="domain" description="GGDEF" evidence="2">
    <location>
        <begin position="235"/>
        <end position="363"/>
    </location>
</feature>
<feature type="transmembrane region" description="Helical" evidence="1">
    <location>
        <begin position="98"/>
        <end position="117"/>
    </location>
</feature>
<dbReference type="Pfam" id="PF00990">
    <property type="entry name" value="GGDEF"/>
    <property type="match status" value="1"/>
</dbReference>
<dbReference type="NCBIfam" id="TIGR00254">
    <property type="entry name" value="GGDEF"/>
    <property type="match status" value="1"/>
</dbReference>